<dbReference type="Proteomes" id="UP000886595">
    <property type="component" value="Unassembled WGS sequence"/>
</dbReference>
<dbReference type="AlphaFoldDB" id="A0A8X8BGB8"/>
<keyword evidence="1" id="KW-0732">Signal</keyword>
<comment type="caution">
    <text evidence="2">The sequence shown here is derived from an EMBL/GenBank/DDBJ whole genome shotgun (WGS) entry which is preliminary data.</text>
</comment>
<evidence type="ECO:0000256" key="1">
    <source>
        <dbReference type="SAM" id="SignalP"/>
    </source>
</evidence>
<evidence type="ECO:0000313" key="3">
    <source>
        <dbReference type="Proteomes" id="UP000886595"/>
    </source>
</evidence>
<protein>
    <submittedName>
        <fullName evidence="2">Uncharacterized protein</fullName>
    </submittedName>
</protein>
<keyword evidence="3" id="KW-1185">Reference proteome</keyword>
<reference evidence="2 3" key="1">
    <citation type="submission" date="2020-02" db="EMBL/GenBank/DDBJ databases">
        <authorList>
            <person name="Ma Q."/>
            <person name="Huang Y."/>
            <person name="Song X."/>
            <person name="Pei D."/>
        </authorList>
    </citation>
    <scope>NUCLEOTIDE SEQUENCE [LARGE SCALE GENOMIC DNA]</scope>
    <source>
        <strain evidence="2">Sxm20200214</strain>
        <tissue evidence="2">Leaf</tissue>
    </source>
</reference>
<gene>
    <name evidence="2" type="ORF">Bca52824_005522</name>
</gene>
<sequence length="131" mass="14239">MANSIFLFSFVSFLPFVCSVHFNIPRFGSDISEVVYQGDARANGAVELTNIDYTCRSGWATYGKRYLYGILRSASLLISLPASPSGSTLVVLRSVTTATASLSSSLQPESKCLPTQLVDDVLLHLGTWKLL</sequence>
<dbReference type="InterPro" id="IPR013320">
    <property type="entry name" value="ConA-like_dom_sf"/>
</dbReference>
<name>A0A8X8BGB8_BRACI</name>
<accession>A0A8X8BGB8</accession>
<feature type="signal peptide" evidence="1">
    <location>
        <begin position="1"/>
        <end position="19"/>
    </location>
</feature>
<dbReference type="SUPFAM" id="SSF49899">
    <property type="entry name" value="Concanavalin A-like lectins/glucanases"/>
    <property type="match status" value="1"/>
</dbReference>
<organism evidence="2 3">
    <name type="scientific">Brassica carinata</name>
    <name type="common">Ethiopian mustard</name>
    <name type="synonym">Abyssinian cabbage</name>
    <dbReference type="NCBI Taxonomy" id="52824"/>
    <lineage>
        <taxon>Eukaryota</taxon>
        <taxon>Viridiplantae</taxon>
        <taxon>Streptophyta</taxon>
        <taxon>Embryophyta</taxon>
        <taxon>Tracheophyta</taxon>
        <taxon>Spermatophyta</taxon>
        <taxon>Magnoliopsida</taxon>
        <taxon>eudicotyledons</taxon>
        <taxon>Gunneridae</taxon>
        <taxon>Pentapetalae</taxon>
        <taxon>rosids</taxon>
        <taxon>malvids</taxon>
        <taxon>Brassicales</taxon>
        <taxon>Brassicaceae</taxon>
        <taxon>Brassiceae</taxon>
        <taxon>Brassica</taxon>
    </lineage>
</organism>
<evidence type="ECO:0000313" key="2">
    <source>
        <dbReference type="EMBL" id="KAG2334342.1"/>
    </source>
</evidence>
<dbReference type="EMBL" id="JAAMPC010000001">
    <property type="protein sequence ID" value="KAG2334342.1"/>
    <property type="molecule type" value="Genomic_DNA"/>
</dbReference>
<proteinExistence type="predicted"/>
<feature type="chain" id="PRO_5036501580" evidence="1">
    <location>
        <begin position="20"/>
        <end position="131"/>
    </location>
</feature>